<dbReference type="EMBL" id="MHNE01000005">
    <property type="protein sequence ID" value="OGZ38975.1"/>
    <property type="molecule type" value="Genomic_DNA"/>
</dbReference>
<dbReference type="STRING" id="1802000.A3A94_00225"/>
<dbReference type="Proteomes" id="UP000178787">
    <property type="component" value="Unassembled WGS sequence"/>
</dbReference>
<accession>A0A1G2FLN1</accession>
<name>A0A1G2FLN1_9BACT</name>
<evidence type="ECO:0000313" key="2">
    <source>
        <dbReference type="Proteomes" id="UP000178787"/>
    </source>
</evidence>
<protein>
    <submittedName>
        <fullName evidence="1">Uncharacterized protein</fullName>
    </submittedName>
</protein>
<sequence>MPIVNFSFVVLFLTIENISHLLLSQAERKGKESNFFRFLFIWASDINKNHSLIIPFPTKEKSRFSGSCSPRIGLITNYPPVGELRL</sequence>
<reference evidence="1 2" key="1">
    <citation type="journal article" date="2016" name="Nat. Commun.">
        <title>Thousands of microbial genomes shed light on interconnected biogeochemical processes in an aquifer system.</title>
        <authorList>
            <person name="Anantharaman K."/>
            <person name="Brown C.T."/>
            <person name="Hug L.A."/>
            <person name="Sharon I."/>
            <person name="Castelle C.J."/>
            <person name="Probst A.J."/>
            <person name="Thomas B.C."/>
            <person name="Singh A."/>
            <person name="Wilkins M.J."/>
            <person name="Karaoz U."/>
            <person name="Brodie E.L."/>
            <person name="Williams K.H."/>
            <person name="Hubbard S.S."/>
            <person name="Banfield J.F."/>
        </authorList>
    </citation>
    <scope>NUCLEOTIDE SEQUENCE [LARGE SCALE GENOMIC DNA]</scope>
</reference>
<proteinExistence type="predicted"/>
<dbReference type="AlphaFoldDB" id="A0A1G2FLN1"/>
<organism evidence="1 2">
    <name type="scientific">Candidatus Portnoybacteria bacterium RIFCSPLOWO2_01_FULL_43_11</name>
    <dbReference type="NCBI Taxonomy" id="1802000"/>
    <lineage>
        <taxon>Bacteria</taxon>
        <taxon>Candidatus Portnoyibacteriota</taxon>
    </lineage>
</organism>
<comment type="caution">
    <text evidence="1">The sequence shown here is derived from an EMBL/GenBank/DDBJ whole genome shotgun (WGS) entry which is preliminary data.</text>
</comment>
<gene>
    <name evidence="1" type="ORF">A3A94_00225</name>
</gene>
<evidence type="ECO:0000313" key="1">
    <source>
        <dbReference type="EMBL" id="OGZ38975.1"/>
    </source>
</evidence>